<name>A0A010RWA4_9PEZI</name>
<dbReference type="KEGG" id="cfj:CFIO01_01879"/>
<dbReference type="Proteomes" id="UP000020467">
    <property type="component" value="Unassembled WGS sequence"/>
</dbReference>
<reference evidence="1 2" key="1">
    <citation type="submission" date="2014-02" db="EMBL/GenBank/DDBJ databases">
        <title>The genome sequence of Colletotrichum fioriniae PJ7.</title>
        <authorList>
            <person name="Baroncelli R."/>
            <person name="Thon M.R."/>
        </authorList>
    </citation>
    <scope>NUCLEOTIDE SEQUENCE [LARGE SCALE GENOMIC DNA]</scope>
    <source>
        <strain evidence="1 2">PJ7</strain>
    </source>
</reference>
<dbReference type="STRING" id="1445577.A0A010RWA4"/>
<protein>
    <recommendedName>
        <fullName evidence="3">F-box domain-containing protein</fullName>
    </recommendedName>
</protein>
<comment type="caution">
    <text evidence="1">The sequence shown here is derived from an EMBL/GenBank/DDBJ whole genome shotgun (WGS) entry which is preliminary data.</text>
</comment>
<sequence length="344" mass="39205">MKITNLPCEIVAEILGQLDKVQDLKAPLLSCRLFHDAYTQRPRLAQQIIRKQVPKQLLPYAIVLPYASRVHISDSTYNALSLTPQDTDTMVFRFMLEGGVVSASKFQTFSLPRLMAMEATHELIIDVATHFAEKAWTTISDVLDDTISTKSTQEPAIHFEEVEKWYPARRILDALAPWDVEQMETAIGYLSDLFMASAKGLSANDISTDKWHCKGLRFLRNFEKMPSAEKREFLESGIPIFSSSLFMEFSVYSPRPDTSKAWQDAKLDVSLQLPNLADIDADEGPQKGLDFILDCAIIHGVSQVEYQRLRKQAYLFWDHERLQKYDMCSTNFIQPPFWGVNSAP</sequence>
<organism evidence="1 2">
    <name type="scientific">Colletotrichum fioriniae PJ7</name>
    <dbReference type="NCBI Taxonomy" id="1445577"/>
    <lineage>
        <taxon>Eukaryota</taxon>
        <taxon>Fungi</taxon>
        <taxon>Dikarya</taxon>
        <taxon>Ascomycota</taxon>
        <taxon>Pezizomycotina</taxon>
        <taxon>Sordariomycetes</taxon>
        <taxon>Hypocreomycetidae</taxon>
        <taxon>Glomerellales</taxon>
        <taxon>Glomerellaceae</taxon>
        <taxon>Colletotrichum</taxon>
        <taxon>Colletotrichum acutatum species complex</taxon>
    </lineage>
</organism>
<evidence type="ECO:0008006" key="3">
    <source>
        <dbReference type="Google" id="ProtNLM"/>
    </source>
</evidence>
<dbReference type="HOGENOM" id="CLU_806553_0_0_1"/>
<evidence type="ECO:0000313" key="2">
    <source>
        <dbReference type="Proteomes" id="UP000020467"/>
    </source>
</evidence>
<proteinExistence type="predicted"/>
<dbReference type="EMBL" id="JARH01000321">
    <property type="protein sequence ID" value="EXF82419.1"/>
    <property type="molecule type" value="Genomic_DNA"/>
</dbReference>
<keyword evidence="2" id="KW-1185">Reference proteome</keyword>
<dbReference type="AlphaFoldDB" id="A0A010RWA4"/>
<gene>
    <name evidence="1" type="ORF">CFIO01_01879</name>
</gene>
<evidence type="ECO:0000313" key="1">
    <source>
        <dbReference type="EMBL" id="EXF82419.1"/>
    </source>
</evidence>
<accession>A0A010RWA4</accession>
<dbReference type="OrthoDB" id="5427059at2759"/>